<dbReference type="EMBL" id="MU004186">
    <property type="protein sequence ID" value="KAF2497711.1"/>
    <property type="molecule type" value="Genomic_DNA"/>
</dbReference>
<evidence type="ECO:0000256" key="1">
    <source>
        <dbReference type="SAM" id="MobiDB-lite"/>
    </source>
</evidence>
<proteinExistence type="predicted"/>
<feature type="region of interest" description="Disordered" evidence="1">
    <location>
        <begin position="364"/>
        <end position="404"/>
    </location>
</feature>
<dbReference type="OrthoDB" id="3197614at2759"/>
<dbReference type="PANTHER" id="PTHR40130">
    <property type="entry name" value="EXPRESSED PROTEIN"/>
    <property type="match status" value="1"/>
</dbReference>
<reference evidence="2" key="1">
    <citation type="journal article" date="2020" name="Stud. Mycol.">
        <title>101 Dothideomycetes genomes: a test case for predicting lifestyles and emergence of pathogens.</title>
        <authorList>
            <person name="Haridas S."/>
            <person name="Albert R."/>
            <person name="Binder M."/>
            <person name="Bloem J."/>
            <person name="Labutti K."/>
            <person name="Salamov A."/>
            <person name="Andreopoulos B."/>
            <person name="Baker S."/>
            <person name="Barry K."/>
            <person name="Bills G."/>
            <person name="Bluhm B."/>
            <person name="Cannon C."/>
            <person name="Castanera R."/>
            <person name="Culley D."/>
            <person name="Daum C."/>
            <person name="Ezra D."/>
            <person name="Gonzalez J."/>
            <person name="Henrissat B."/>
            <person name="Kuo A."/>
            <person name="Liang C."/>
            <person name="Lipzen A."/>
            <person name="Lutzoni F."/>
            <person name="Magnuson J."/>
            <person name="Mondo S."/>
            <person name="Nolan M."/>
            <person name="Ohm R."/>
            <person name="Pangilinan J."/>
            <person name="Park H.-J."/>
            <person name="Ramirez L."/>
            <person name="Alfaro M."/>
            <person name="Sun H."/>
            <person name="Tritt A."/>
            <person name="Yoshinaga Y."/>
            <person name="Zwiers L.-H."/>
            <person name="Turgeon B."/>
            <person name="Goodwin S."/>
            <person name="Spatafora J."/>
            <person name="Crous P."/>
            <person name="Grigoriev I."/>
        </authorList>
    </citation>
    <scope>NUCLEOTIDE SEQUENCE</scope>
    <source>
        <strain evidence="2">CBS 269.34</strain>
    </source>
</reference>
<dbReference type="Gene3D" id="1.20.58.80">
    <property type="entry name" value="Phosphotransferase system, lactose/cellobiose-type IIA subunit"/>
    <property type="match status" value="1"/>
</dbReference>
<accession>A0A6A6QZ23</accession>
<feature type="region of interest" description="Disordered" evidence="1">
    <location>
        <begin position="171"/>
        <end position="230"/>
    </location>
</feature>
<dbReference type="AlphaFoldDB" id="A0A6A6QZ23"/>
<feature type="region of interest" description="Disordered" evidence="1">
    <location>
        <begin position="572"/>
        <end position="626"/>
    </location>
</feature>
<dbReference type="PANTHER" id="PTHR40130:SF1">
    <property type="entry name" value="SPINDLE POLE BODY-ASSOCIATED PROTEIN CUT12 DOMAIN-CONTAINING PROTEIN"/>
    <property type="match status" value="1"/>
</dbReference>
<feature type="compositionally biased region" description="Pro residues" evidence="1">
    <location>
        <begin position="268"/>
        <end position="278"/>
    </location>
</feature>
<organism evidence="2 3">
    <name type="scientific">Lophium mytilinum</name>
    <dbReference type="NCBI Taxonomy" id="390894"/>
    <lineage>
        <taxon>Eukaryota</taxon>
        <taxon>Fungi</taxon>
        <taxon>Dikarya</taxon>
        <taxon>Ascomycota</taxon>
        <taxon>Pezizomycotina</taxon>
        <taxon>Dothideomycetes</taxon>
        <taxon>Pleosporomycetidae</taxon>
        <taxon>Mytilinidiales</taxon>
        <taxon>Mytilinidiaceae</taxon>
        <taxon>Lophium</taxon>
    </lineage>
</organism>
<name>A0A6A6QZ23_9PEZI</name>
<feature type="compositionally biased region" description="Low complexity" evidence="1">
    <location>
        <begin position="209"/>
        <end position="230"/>
    </location>
</feature>
<evidence type="ECO:0000313" key="3">
    <source>
        <dbReference type="Proteomes" id="UP000799750"/>
    </source>
</evidence>
<gene>
    <name evidence="2" type="ORF">BU16DRAFT_616310</name>
</gene>
<protein>
    <submittedName>
        <fullName evidence="2">Uncharacterized protein</fullName>
    </submittedName>
</protein>
<feature type="compositionally biased region" description="Low complexity" evidence="1">
    <location>
        <begin position="98"/>
        <end position="118"/>
    </location>
</feature>
<feature type="region of interest" description="Disordered" evidence="1">
    <location>
        <begin position="267"/>
        <end position="288"/>
    </location>
</feature>
<dbReference type="Proteomes" id="UP000799750">
    <property type="component" value="Unassembled WGS sequence"/>
</dbReference>
<feature type="region of interest" description="Disordered" evidence="1">
    <location>
        <begin position="75"/>
        <end position="132"/>
    </location>
</feature>
<feature type="region of interest" description="Disordered" evidence="1">
    <location>
        <begin position="473"/>
        <end position="512"/>
    </location>
</feature>
<keyword evidence="3" id="KW-1185">Reference proteome</keyword>
<sequence>MEQAPLTLAQNHVRNAVAATANSDVSTASAEHELAAQHFAKAAQTTGDPEALRILALLESQHHRLASIIKTPAARASVASHQDPQSESTVSSTRPRLASPGAPGTRSASPASTSSPSRLATHRRPSRDPASSIVTNLANARGIPGAQPKRGVAAGATVSVANAIANAPSRIERQSRAEAQESALSAKDAVQRQVKGVDETRTEGSQRRSQSVDNAQQSQVSQASEAATATSDDRFHKFYSTFENVFSAISAPLAFASLPLGPYSTPTPATPNPAPAPIKPVRSTTTNEPDYATLISKPALRALREDPDRNGRFGGAAESFYVVPTSGGTVSYAGILQHASGHLPDLVEETSSDRGSQHDEFVDAMETPYPPSPTAPRHMRRKPNANTATKPPPNSIPAGRGAGRKTVEEIELENTTLRALLDKQSRRLQMWEATSQSQSLALAASLRNRGSPGIHAATSDPAALAQAMKGANMMPPPSAAAARTPSSRLKLSAGPQPIPDASSTSAAATAPVTAEDDVSAAKIAELTQLLEAQLQVSEQARKEQERTAAQNEKLKGVLGQYRERWEALKTEARKRRNGAKAPGTTTPIEEGVETSEVREVAGGGEGGGEEKKEEGGVGVETPKGES</sequence>
<feature type="compositionally biased region" description="Low complexity" evidence="1">
    <location>
        <begin position="479"/>
        <end position="488"/>
    </location>
</feature>
<feature type="compositionally biased region" description="Polar residues" evidence="1">
    <location>
        <begin position="79"/>
        <end position="94"/>
    </location>
</feature>
<feature type="compositionally biased region" description="Low complexity" evidence="1">
    <location>
        <begin position="499"/>
        <end position="512"/>
    </location>
</feature>
<evidence type="ECO:0000313" key="2">
    <source>
        <dbReference type="EMBL" id="KAF2497711.1"/>
    </source>
</evidence>
<feature type="compositionally biased region" description="Basic and acidic residues" evidence="1">
    <location>
        <begin position="195"/>
        <end position="206"/>
    </location>
</feature>